<keyword evidence="3" id="KW-1185">Reference proteome</keyword>
<proteinExistence type="predicted"/>
<dbReference type="PANTHER" id="PTHR43590">
    <property type="entry name" value="ARSENIC RESISTANCE PROTEIN ARSH (AFU_ORTHOLOGUE AFUA_5G15030)"/>
    <property type="match status" value="1"/>
</dbReference>
<dbReference type="InterPro" id="IPR029039">
    <property type="entry name" value="Flavoprotein-like_sf"/>
</dbReference>
<dbReference type="InterPro" id="IPR014063">
    <property type="entry name" value="Arsenate-R_ArsH"/>
</dbReference>
<dbReference type="InterPro" id="IPR005025">
    <property type="entry name" value="FMN_Rdtase-like_dom"/>
</dbReference>
<accession>A0AB34KDZ4</accession>
<dbReference type="EMBL" id="JAAQHG020000066">
    <property type="protein sequence ID" value="KAL1582111.1"/>
    <property type="molecule type" value="Genomic_DNA"/>
</dbReference>
<dbReference type="RefSeq" id="XP_069225218.1">
    <property type="nucleotide sequence ID" value="XM_069377753.1"/>
</dbReference>
<dbReference type="GeneID" id="96010591"/>
<gene>
    <name evidence="2" type="ORF">WHR41_09149</name>
</gene>
<dbReference type="Proteomes" id="UP000803884">
    <property type="component" value="Unassembled WGS sequence"/>
</dbReference>
<evidence type="ECO:0000259" key="1">
    <source>
        <dbReference type="Pfam" id="PF03358"/>
    </source>
</evidence>
<sequence>MLSSFARPAKLNPLAGHTSAAVSETIRSLSFCSHPHPYLLFTRRYKRTAMSPHKAPSREPNAAFNGQRQPQYNISEVAQGDLNNTASMRKVDKIIANPELAHLSLAISVNEEHDTDTRAKYRPFLLDDAVAAGDWVARLELATATEMAQNDIAFTGQRLGILVLYGSLRSRSYSKLLAFEVSRILWRLGCDVRIYDPIGLPVKDDSQHGHHKVQELRDLSRWSDGHFWVSPEQHGNLTAVFKNQIDWIPLSTGSVRPTQGRTLGLAMVSGGSQSFNTVNSLRILGRWMRMFAIPNQSSIPKAYTLFTNENAAEGGSRLMPGANRDRVVDCVEEFVKYTILMRPHFGLMGDRFSEREEQRAKDVKQKV</sequence>
<name>A0AB34KDZ4_9PEZI</name>
<dbReference type="NCBIfam" id="TIGR02690">
    <property type="entry name" value="resist_ArsH"/>
    <property type="match status" value="1"/>
</dbReference>
<dbReference type="Pfam" id="PF03358">
    <property type="entry name" value="FMN_red"/>
    <property type="match status" value="1"/>
</dbReference>
<feature type="domain" description="NADPH-dependent FMN reductase-like" evidence="1">
    <location>
        <begin position="161"/>
        <end position="303"/>
    </location>
</feature>
<dbReference type="SUPFAM" id="SSF52218">
    <property type="entry name" value="Flavoproteins"/>
    <property type="match status" value="1"/>
</dbReference>
<organism evidence="2 3">
    <name type="scientific">Cladosporium halotolerans</name>
    <dbReference type="NCBI Taxonomy" id="1052096"/>
    <lineage>
        <taxon>Eukaryota</taxon>
        <taxon>Fungi</taxon>
        <taxon>Dikarya</taxon>
        <taxon>Ascomycota</taxon>
        <taxon>Pezizomycotina</taxon>
        <taxon>Dothideomycetes</taxon>
        <taxon>Dothideomycetidae</taxon>
        <taxon>Cladosporiales</taxon>
        <taxon>Cladosporiaceae</taxon>
        <taxon>Cladosporium</taxon>
    </lineage>
</organism>
<dbReference type="Gene3D" id="3.40.50.360">
    <property type="match status" value="1"/>
</dbReference>
<protein>
    <recommendedName>
        <fullName evidence="1">NADPH-dependent FMN reductase-like domain-containing protein</fullName>
    </recommendedName>
</protein>
<dbReference type="PANTHER" id="PTHR43590:SF1">
    <property type="entry name" value="ARSENIC RESISTANCE PROTEIN ARSH (AFU_ORTHOLOGUE AFUA_5G15030)"/>
    <property type="match status" value="1"/>
</dbReference>
<dbReference type="GO" id="GO:0016655">
    <property type="term" value="F:oxidoreductase activity, acting on NAD(P)H, quinone or similar compound as acceptor"/>
    <property type="evidence" value="ECO:0007669"/>
    <property type="project" value="TreeGrafter"/>
</dbReference>
<reference evidence="2 3" key="1">
    <citation type="journal article" date="2020" name="Microbiol. Resour. Announc.">
        <title>Draft Genome Sequence of a Cladosporium Species Isolated from the Mesophotic Ascidian Didemnum maculosum.</title>
        <authorList>
            <person name="Gioti A."/>
            <person name="Siaperas R."/>
            <person name="Nikolaivits E."/>
            <person name="Le Goff G."/>
            <person name="Ouazzani J."/>
            <person name="Kotoulas G."/>
            <person name="Topakas E."/>
        </authorList>
    </citation>
    <scope>NUCLEOTIDE SEQUENCE [LARGE SCALE GENOMIC DNA]</scope>
    <source>
        <strain evidence="2 3">TM138-S3</strain>
    </source>
</reference>
<evidence type="ECO:0000313" key="2">
    <source>
        <dbReference type="EMBL" id="KAL1582111.1"/>
    </source>
</evidence>
<evidence type="ECO:0000313" key="3">
    <source>
        <dbReference type="Proteomes" id="UP000803884"/>
    </source>
</evidence>
<dbReference type="AlphaFoldDB" id="A0AB34KDZ4"/>
<comment type="caution">
    <text evidence="2">The sequence shown here is derived from an EMBL/GenBank/DDBJ whole genome shotgun (WGS) entry which is preliminary data.</text>
</comment>